<dbReference type="AlphaFoldDB" id="A0A8H6YBI4"/>
<gene>
    <name evidence="1" type="ORF">MVEN_00922600</name>
</gene>
<dbReference type="OrthoDB" id="2827547at2759"/>
<proteinExistence type="predicted"/>
<sequence length="519" mass="58526">MDSPFSQYFHTNYIPSNSEIKRIQTSLTSYLTELSRLDLLIRDLTSRRKKLAEYVDSHRALISCGRRLPRDILQEIFTACLPIHRNAIMSAKEAPLLLCHVCSGWRGIAYSTGALWASLHLPLEFIFARGLHTAAIEWLARSAGCPLSISIVGSRNMMQWREDNPDYVDSVMEALVQSSARWRTAELSFNAEEGLFMLSAANSPRLEVITLGVEPSEMVSLDLLGAENLRSVTLNARHSSLNPFISYLPLNWDRLTHLSFGSPGLSVENVISVVRNCSRLTTFRIAVRRHRPNDVPLSVLITSSVVLSCLENLTILDEVDPPHVEFLVRQLQMPQLHRFEVPKTLHVMDTVAFLANLGKFSPLIEDFNIDLARLMRLSLSENLRQLDYLKTITVTDSWDPRWLRGAEDKADISYLISLLTPDPDSPLICPRLESLQIKEWVSTSSDKDSQSYLLEFAHRRLDASTNFRRLAVTYGAYVEPISSTVLQSFAARGLVITTSSTAHPLERSPAVMPWTGLEH</sequence>
<reference evidence="1" key="1">
    <citation type="submission" date="2020-05" db="EMBL/GenBank/DDBJ databases">
        <title>Mycena genomes resolve the evolution of fungal bioluminescence.</title>
        <authorList>
            <person name="Tsai I.J."/>
        </authorList>
    </citation>
    <scope>NUCLEOTIDE SEQUENCE</scope>
    <source>
        <strain evidence="1">CCC161011</strain>
    </source>
</reference>
<evidence type="ECO:0000313" key="2">
    <source>
        <dbReference type="Proteomes" id="UP000620124"/>
    </source>
</evidence>
<protein>
    <recommendedName>
        <fullName evidence="3">F-box domain-containing protein</fullName>
    </recommendedName>
</protein>
<accession>A0A8H6YBI4</accession>
<organism evidence="1 2">
    <name type="scientific">Mycena venus</name>
    <dbReference type="NCBI Taxonomy" id="2733690"/>
    <lineage>
        <taxon>Eukaryota</taxon>
        <taxon>Fungi</taxon>
        <taxon>Dikarya</taxon>
        <taxon>Basidiomycota</taxon>
        <taxon>Agaricomycotina</taxon>
        <taxon>Agaricomycetes</taxon>
        <taxon>Agaricomycetidae</taxon>
        <taxon>Agaricales</taxon>
        <taxon>Marasmiineae</taxon>
        <taxon>Mycenaceae</taxon>
        <taxon>Mycena</taxon>
    </lineage>
</organism>
<evidence type="ECO:0008006" key="3">
    <source>
        <dbReference type="Google" id="ProtNLM"/>
    </source>
</evidence>
<dbReference type="InterPro" id="IPR032675">
    <property type="entry name" value="LRR_dom_sf"/>
</dbReference>
<comment type="caution">
    <text evidence="1">The sequence shown here is derived from an EMBL/GenBank/DDBJ whole genome shotgun (WGS) entry which is preliminary data.</text>
</comment>
<name>A0A8H6YBI4_9AGAR</name>
<keyword evidence="2" id="KW-1185">Reference proteome</keyword>
<dbReference type="EMBL" id="JACAZI010000007">
    <property type="protein sequence ID" value="KAF7355934.1"/>
    <property type="molecule type" value="Genomic_DNA"/>
</dbReference>
<dbReference type="Proteomes" id="UP000620124">
    <property type="component" value="Unassembled WGS sequence"/>
</dbReference>
<dbReference type="Gene3D" id="3.80.10.10">
    <property type="entry name" value="Ribonuclease Inhibitor"/>
    <property type="match status" value="1"/>
</dbReference>
<evidence type="ECO:0000313" key="1">
    <source>
        <dbReference type="EMBL" id="KAF7355934.1"/>
    </source>
</evidence>